<evidence type="ECO:0000313" key="3">
    <source>
        <dbReference type="Proteomes" id="UP000264330"/>
    </source>
</evidence>
<dbReference type="Proteomes" id="UP000264330">
    <property type="component" value="Unassembled WGS sequence"/>
</dbReference>
<dbReference type="RefSeq" id="WP_281682918.1">
    <property type="nucleotide sequence ID" value="NZ_CALFQJ010000221.1"/>
</dbReference>
<evidence type="ECO:0000313" key="2">
    <source>
        <dbReference type="EMBL" id="HCV79940.1"/>
    </source>
</evidence>
<dbReference type="PANTHER" id="PTHR36836">
    <property type="entry name" value="COLANIC ACID BIOSYNTHESIS PROTEIN WCAK"/>
    <property type="match status" value="1"/>
</dbReference>
<evidence type="ECO:0000259" key="1">
    <source>
        <dbReference type="Pfam" id="PF04230"/>
    </source>
</evidence>
<sequence length="365" mass="42133">MSIQNKVLTIGIWGNYNYGNWGDDLMAIIIAEYIKKNGHRTIVYRLDEDLSKEHNIPSERSVDKLVRDSDFLLIGGGGMLVGNSLVKRLLSPIAKKFERDFKDLNKSLKAHGKKIYPITIGGEEKMEVSLSKSRSDFFKSDSVPGGTLRLKGDIPFVHTFNKNFIYYPDILFDIKNQFELGKTLEKPENEIWMGVNLINKNLKNEKWHLDLIEIAQKRNNLKVFFIKTHLPKYKQDYEFVPNKENDNVKIHQYTSVEGTLSLLKNLDLVISSKLHLGLTALSLGTPFFSYKGKGKTISALNSIGGSKVILKEDFNINNFLEFYSKKENRLLSELYDLDKYNYMTSESKKHYDFIKELVERHMLDN</sequence>
<dbReference type="Pfam" id="PF04230">
    <property type="entry name" value="PS_pyruv_trans"/>
    <property type="match status" value="1"/>
</dbReference>
<protein>
    <recommendedName>
        <fullName evidence="1">Polysaccharide pyruvyl transferase domain-containing protein</fullName>
    </recommendedName>
</protein>
<dbReference type="PANTHER" id="PTHR36836:SF1">
    <property type="entry name" value="COLANIC ACID BIOSYNTHESIS PROTEIN WCAK"/>
    <property type="match status" value="1"/>
</dbReference>
<organism evidence="2 3">
    <name type="scientific">Zunongwangia profunda</name>
    <dbReference type="NCBI Taxonomy" id="398743"/>
    <lineage>
        <taxon>Bacteria</taxon>
        <taxon>Pseudomonadati</taxon>
        <taxon>Bacteroidota</taxon>
        <taxon>Flavobacteriia</taxon>
        <taxon>Flavobacteriales</taxon>
        <taxon>Flavobacteriaceae</taxon>
        <taxon>Zunongwangia</taxon>
    </lineage>
</organism>
<comment type="caution">
    <text evidence="2">The sequence shown here is derived from an EMBL/GenBank/DDBJ whole genome shotgun (WGS) entry which is preliminary data.</text>
</comment>
<dbReference type="EMBL" id="DPMF01000058">
    <property type="protein sequence ID" value="HCV79940.1"/>
    <property type="molecule type" value="Genomic_DNA"/>
</dbReference>
<reference evidence="2 3" key="1">
    <citation type="journal article" date="2018" name="Nat. Biotechnol.">
        <title>A standardized bacterial taxonomy based on genome phylogeny substantially revises the tree of life.</title>
        <authorList>
            <person name="Parks D.H."/>
            <person name="Chuvochina M."/>
            <person name="Waite D.W."/>
            <person name="Rinke C."/>
            <person name="Skarshewski A."/>
            <person name="Chaumeil P.A."/>
            <person name="Hugenholtz P."/>
        </authorList>
    </citation>
    <scope>NUCLEOTIDE SEQUENCE [LARGE SCALE GENOMIC DNA]</scope>
    <source>
        <strain evidence="2">UBA9359</strain>
    </source>
</reference>
<feature type="domain" description="Polysaccharide pyruvyl transferase" evidence="1">
    <location>
        <begin position="208"/>
        <end position="289"/>
    </location>
</feature>
<name>A0A3D5IY24_9FLAO</name>
<dbReference type="AlphaFoldDB" id="A0A3D5IY24"/>
<proteinExistence type="predicted"/>
<accession>A0A3D5IY24</accession>
<dbReference type="InterPro" id="IPR007345">
    <property type="entry name" value="Polysacch_pyruvyl_Trfase"/>
</dbReference>
<gene>
    <name evidence="2" type="ORF">DGQ38_02710</name>
</gene>